<evidence type="ECO:0000313" key="3">
    <source>
        <dbReference type="Proteomes" id="UP000447833"/>
    </source>
</evidence>
<dbReference type="EMBL" id="WMEY01000002">
    <property type="protein sequence ID" value="MYL63027.1"/>
    <property type="molecule type" value="Genomic_DNA"/>
</dbReference>
<evidence type="ECO:0000313" key="2">
    <source>
        <dbReference type="EMBL" id="MYL63027.1"/>
    </source>
</evidence>
<dbReference type="NCBIfam" id="TIGR02876">
    <property type="entry name" value="spore_yqfD"/>
    <property type="match status" value="1"/>
</dbReference>
<accession>A0A845EWW5</accession>
<dbReference type="InterPro" id="IPR010690">
    <property type="entry name" value="YqfD"/>
</dbReference>
<feature type="transmembrane region" description="Helical" evidence="1">
    <location>
        <begin position="90"/>
        <end position="110"/>
    </location>
</feature>
<keyword evidence="1" id="KW-0472">Membrane</keyword>
<proteinExistence type="predicted"/>
<comment type="caution">
    <text evidence="2">The sequence shown here is derived from an EMBL/GenBank/DDBJ whole genome shotgun (WGS) entry which is preliminary data.</text>
</comment>
<dbReference type="PIRSF" id="PIRSF029895">
    <property type="entry name" value="SpoIV"/>
    <property type="match status" value="1"/>
</dbReference>
<organism evidence="2 3">
    <name type="scientific">Guptibacillus hwajinpoensis</name>
    <dbReference type="NCBI Taxonomy" id="208199"/>
    <lineage>
        <taxon>Bacteria</taxon>
        <taxon>Bacillati</taxon>
        <taxon>Bacillota</taxon>
        <taxon>Bacilli</taxon>
        <taxon>Bacillales</taxon>
        <taxon>Guptibacillaceae</taxon>
        <taxon>Guptibacillus</taxon>
    </lineage>
</organism>
<dbReference type="Pfam" id="PF06898">
    <property type="entry name" value="YqfD"/>
    <property type="match status" value="1"/>
</dbReference>
<dbReference type="AlphaFoldDB" id="A0A845EWW5"/>
<reference evidence="2 3" key="1">
    <citation type="submission" date="2019-11" db="EMBL/GenBank/DDBJ databases">
        <title>Genome sequences of 17 halophilic strains isolated from different environments.</title>
        <authorList>
            <person name="Furrow R.E."/>
        </authorList>
    </citation>
    <scope>NUCLEOTIDE SEQUENCE [LARGE SCALE GENOMIC DNA]</scope>
    <source>
        <strain evidence="2 3">22506_14_FS</strain>
    </source>
</reference>
<sequence>MKEYIKELFSGYVRIKVIGSYTELFINRCIEYNIPIWDISRVDNETILLSLYTTDIKRIRPHLKRTRCKIRINERKGFPFILKKVVYSRGFLSGVISCILLILILSNMVWSITVNGATPEVEHKLKQVAEELGVKKGAFIFQLPSNQELQQEMTESLEEITWVGVKRSGSTYHFEVVQKQLPEKQPTLNARHIVADKKAIITKIYVEEGQVQVKENDYVKPGQLLISGFIGKEEKSELVPARGEVYGKTWYVTNVSIPLKSTFETNTGERETKYSVGFFGFHLPVWGFSKPEFSRYETMLNETNLRFLKWEIPLSFQTKELLETKEVTREYTEKEALQAASQVSREDIISKTSEKAEIKEEKILHHEVENGKVNVKIHYEIIEEIGKDIPIIQGD</sequence>
<keyword evidence="1" id="KW-0812">Transmembrane</keyword>
<gene>
    <name evidence="2" type="primary">yqfD</name>
    <name evidence="2" type="ORF">GLW07_06600</name>
</gene>
<name>A0A845EWW5_9BACL</name>
<dbReference type="RefSeq" id="WP_160918731.1">
    <property type="nucleotide sequence ID" value="NZ_WMEY01000002.1"/>
</dbReference>
<dbReference type="Proteomes" id="UP000447833">
    <property type="component" value="Unassembled WGS sequence"/>
</dbReference>
<keyword evidence="1" id="KW-1133">Transmembrane helix</keyword>
<evidence type="ECO:0000256" key="1">
    <source>
        <dbReference type="SAM" id="Phobius"/>
    </source>
</evidence>
<protein>
    <submittedName>
        <fullName evidence="2">Sporulation protein YqfD</fullName>
    </submittedName>
</protein>